<gene>
    <name evidence="2" type="ORF">LTRI10_LOCUS22984</name>
</gene>
<accession>A0AAV2E724</accession>
<name>A0AAV2E724_9ROSI</name>
<reference evidence="2 3" key="1">
    <citation type="submission" date="2024-04" db="EMBL/GenBank/DDBJ databases">
        <authorList>
            <person name="Fracassetti M."/>
        </authorList>
    </citation>
    <scope>NUCLEOTIDE SEQUENCE [LARGE SCALE GENOMIC DNA]</scope>
</reference>
<evidence type="ECO:0000313" key="3">
    <source>
        <dbReference type="Proteomes" id="UP001497516"/>
    </source>
</evidence>
<feature type="compositionally biased region" description="Basic residues" evidence="1">
    <location>
        <begin position="77"/>
        <end position="92"/>
    </location>
</feature>
<evidence type="ECO:0000256" key="1">
    <source>
        <dbReference type="SAM" id="MobiDB-lite"/>
    </source>
</evidence>
<protein>
    <submittedName>
        <fullName evidence="2">Uncharacterized protein</fullName>
    </submittedName>
</protein>
<feature type="compositionally biased region" description="Basic residues" evidence="1">
    <location>
        <begin position="42"/>
        <end position="51"/>
    </location>
</feature>
<sequence length="294" mass="31129">MAYPQHAIEHVPPQASSRIPADLPDSGQAMPSMDPSAGCSKPVKRRARRAASKASASAVSADQTVQSAAGVDDVAPHIKRAPRAARKLRKAQGPRGEKVHDGGSGIADPAPFFIPVDTPASRNAVGMHGGKQDGEDGTPSPAVGKSMSNTILEKSESEDSGMEDGHQAFVIKKRIPVSPSTKIRQGMGGKVSQFAATFEAGLAISQEKGSMNGVNDSECYAKLVQNDLPKEGASDLDEYGSNMTNPAFEIRKCPLTIIEGEVGTPPTPKRQFVEFADDKEKVEEASLKWPQSDK</sequence>
<dbReference type="Proteomes" id="UP001497516">
    <property type="component" value="Chromosome 4"/>
</dbReference>
<proteinExistence type="predicted"/>
<evidence type="ECO:0000313" key="2">
    <source>
        <dbReference type="EMBL" id="CAL1381614.1"/>
    </source>
</evidence>
<dbReference type="AlphaFoldDB" id="A0AAV2E724"/>
<keyword evidence="3" id="KW-1185">Reference proteome</keyword>
<dbReference type="EMBL" id="OZ034817">
    <property type="protein sequence ID" value="CAL1381614.1"/>
    <property type="molecule type" value="Genomic_DNA"/>
</dbReference>
<feature type="compositionally biased region" description="Low complexity" evidence="1">
    <location>
        <begin position="52"/>
        <end position="61"/>
    </location>
</feature>
<organism evidence="2 3">
    <name type="scientific">Linum trigynum</name>
    <dbReference type="NCBI Taxonomy" id="586398"/>
    <lineage>
        <taxon>Eukaryota</taxon>
        <taxon>Viridiplantae</taxon>
        <taxon>Streptophyta</taxon>
        <taxon>Embryophyta</taxon>
        <taxon>Tracheophyta</taxon>
        <taxon>Spermatophyta</taxon>
        <taxon>Magnoliopsida</taxon>
        <taxon>eudicotyledons</taxon>
        <taxon>Gunneridae</taxon>
        <taxon>Pentapetalae</taxon>
        <taxon>rosids</taxon>
        <taxon>fabids</taxon>
        <taxon>Malpighiales</taxon>
        <taxon>Linaceae</taxon>
        <taxon>Linum</taxon>
    </lineage>
</organism>
<feature type="region of interest" description="Disordered" evidence="1">
    <location>
        <begin position="1"/>
        <end position="146"/>
    </location>
</feature>